<dbReference type="PANTHER" id="PTHR48051:SF1">
    <property type="entry name" value="RAS SUPPRESSOR PROTEIN 1"/>
    <property type="match status" value="1"/>
</dbReference>
<dbReference type="Gene3D" id="3.30.70.1230">
    <property type="entry name" value="Nucleotide cyclase"/>
    <property type="match status" value="1"/>
</dbReference>
<dbReference type="Pfam" id="PF23598">
    <property type="entry name" value="LRR_14"/>
    <property type="match status" value="1"/>
</dbReference>
<dbReference type="SMART" id="SM00789">
    <property type="entry name" value="Ad_cyc_g-alpha"/>
    <property type="match status" value="1"/>
</dbReference>
<feature type="compositionally biased region" description="Basic and acidic residues" evidence="17">
    <location>
        <begin position="181"/>
        <end position="196"/>
    </location>
</feature>
<dbReference type="CDD" id="cd17214">
    <property type="entry name" value="RA_CYR1_like"/>
    <property type="match status" value="1"/>
</dbReference>
<feature type="compositionally biased region" description="Basic and acidic residues" evidence="17">
    <location>
        <begin position="488"/>
        <end position="515"/>
    </location>
</feature>
<dbReference type="GO" id="GO:0004016">
    <property type="term" value="F:adenylate cyclase activity"/>
    <property type="evidence" value="ECO:0007669"/>
    <property type="project" value="UniProtKB-EC"/>
</dbReference>
<dbReference type="EMBL" id="NMPR01000013">
    <property type="protein sequence ID" value="KAA8635254.1"/>
    <property type="molecule type" value="Genomic_DNA"/>
</dbReference>
<dbReference type="Pfam" id="PF23010">
    <property type="entry name" value="RA_3"/>
    <property type="match status" value="1"/>
</dbReference>
<evidence type="ECO:0000256" key="15">
    <source>
        <dbReference type="ARBA" id="ARBA00032597"/>
    </source>
</evidence>
<dbReference type="InterPro" id="IPR001932">
    <property type="entry name" value="PPM-type_phosphatase-like_dom"/>
</dbReference>
<dbReference type="InterPro" id="IPR032675">
    <property type="entry name" value="LRR_dom_sf"/>
</dbReference>
<feature type="compositionally biased region" description="Polar residues" evidence="17">
    <location>
        <begin position="34"/>
        <end position="44"/>
    </location>
</feature>
<dbReference type="Pfam" id="PF08509">
    <property type="entry name" value="Ad_cyc_g-alpha"/>
    <property type="match status" value="1"/>
</dbReference>
<evidence type="ECO:0000256" key="8">
    <source>
        <dbReference type="ARBA" id="ARBA00022723"/>
    </source>
</evidence>
<evidence type="ECO:0000256" key="11">
    <source>
        <dbReference type="ARBA" id="ARBA00022840"/>
    </source>
</evidence>
<dbReference type="SUPFAM" id="SSF52058">
    <property type="entry name" value="L domain-like"/>
    <property type="match status" value="2"/>
</dbReference>
<feature type="compositionally biased region" description="Polar residues" evidence="17">
    <location>
        <begin position="516"/>
        <end position="536"/>
    </location>
</feature>
<evidence type="ECO:0000313" key="21">
    <source>
        <dbReference type="EMBL" id="KAA8635254.1"/>
    </source>
</evidence>
<keyword evidence="11" id="KW-0067">ATP-binding</keyword>
<sequence length="2312" mass="255384">MTRNEGGSRFSSLMGSSTDSARSSITAKPLVPLTPTSSVGSSTTRPPSPPQAGSSSSSGSQNGQQNVSRSASQGSRRPAPTRLKTDDGTQFASRSSRDFESSQSQSQSQSSHSQPRSHPVSQATLQFYHSQSQPPSQYQSQQTPTQQQPPQQHQQVSPTGGSSGGSRMVQQSPTTPSNASIREHRMSELGGYRREMAAMLDTTGGGGGSRTSSHSQQQLQQQQQGHAAGSVSGAFNNLGQYAPYLGGNNGGGGMSMGGSFFNESTDNLSVISQLSPGIRPMTARPSQASAGSMEFPDSAYYDDERRPSIASITTTASSQGSRTSKTRGGLQKLQQFFGDRDDWPGRDSSEISLPQPSHSGSMSTGKEHRSHSYSLGSGRSHRDRNYSNATDHHPSTFGSVSTAGGRDRDASPVPSRPRTPVPAPEVVPFLYQEADDIARYGEAPVRTSLTGPDRDRYIDSSQNPPKTSSSARSGHSIVHLPGHHKHNKSNEDPRTLRPSLSREDSGASFARDHRNGSSTMMGTRSRAQSPAPSWTGATRGLKGSSISDGTASPAPSHKKGLLGRFRRHNKDKDDGSGLRSGSNHTLVHRPSRQDLSRAAESAYPASVYGSDPTEQREPREVPVRPGYVRQTTAPGFTTKLFTSKKTSSVKQPQDDMDEDIGPTDTHMGGGTVYHLDTNLNDMEGILTKPQPMTPLDNSISMRRESEKMIVPITADPEGAWAAPDSWAVRDNKKSLATQAFESEELGSRQPTEEKEKKSNYYIRVFRSDSTWTTLTLPLTATAEDVIMGVAKKTYLPPGAQDSYSLLIKKHDLFRVLGSAEQPLRIQKRLFQQIGYQEKDGIDEIGREDNSYICRWVFLKEKEADMHLFSQDINFRNQKLNHVDLSGRNLITIPVPLYRKASEIVSLNLSRNLSLDVPRDFIQACTSLRDIKYNNNEAQALPKSFATASKLTYLDVSNNRLQDLDQSDLSRLTGLLKLNLANNCLRNLPPTLGAYKSLRTLNISSNFLDVFPSFICELETIVDLDLSFNSINNLPDNLKKLRNLEKFVITNNRLSGPISESVRDLVSLRELDIKYNQISTIDVLSDLPRLEILSADHNQISKFSGSFERLRSLKLNSNPIVKFEVKAPVPTLKILNLSNAQLASIDESIDNLMNLERLILDSNYFVSLPNQIGNLKRLDHLSMANNHLGELPPEIGCLTELRTLDVHGNNMRKLPNEIWWANKLEHLNASSNILTEFPKPASRAPQAPGESSPPPGSYPFPNGKQNGLISQTPSTDDLNGDASRRPSQASSTLLGVAVSPVPSGPDNRKSSMVSLYGKGGRKTSVVSRTTTQSSSGVITPINGSRKDSSLSYRFTHTFSGSLKNLYLADNQLDDDVFEELKHLPELRLLNLSCNDLSDMPQGTIRSWPQLVELYLSGNELTSLPAEDFLEEHCLLQTLHINGNKFINLPAEISRAKKLQVLDCSSNNLKYNVTNVPYDWNWNFNRDLRYLNLSGNKRLEIKNNYRQPQSYRDDDFADTDFSKLTNLRVLGLMEVTHTLPNIPDQTEDRRVRTSEMKAGAYLPYGMADTLGKNEHLSLFDLVVPRLGSVETDTLVALFDGKELSTGGSKIAKFLYEEFSRLFILELEKVKGKPNENPVDALRRTFLSVNKLLMNLSNNADERGLDSHPGRNYTHTVLTKEDLNSGCVATVAYLSELKLYVANVGDVQGMLIQANGSFKMLTKKHDPADPVERSRIRNAGGWVSRNGRLNDVLNVSRAFGYTELLPAVQAAPEITEHTIDDKDETVLIASKELWEHLRPELIVDVARECRSDLMQASQKLRDLAIAYGSTNKLLIMMIGVANLKQRQAQRFKGQFNSAFSMPQDDPTHAPPSGNKRRKVRAEGPLDSNLIRLNAEVPAPTGQLSIVFTDIKNSTQLWENYPEAMRLAIKLHNDVMRRQLRMIGGFEVKTEGDAFMVSFPTATSALLWCFAVQMKLLSVDWPPEVLSNSSCQPTYDRNNNLITRGLSVRMGAHWGEPLAEPDPVTRRMDYYGPMVNKASRISAVADGGQITVSSDFITEIHRCLETYKEPVDVDEDYFEDDATAKAIRAELRALSSQGFEVKDMGEKKLKGLENPELVYSVYPHALVGRTEQHLAHAESTQNPAALQPPGALAAPKPATMDPDSEIQFEPETIWGLWRVALRLEMLCSTLEEPNARGLQAPETELLERMKQRAGEVTDHFLLNFMEHQISRIETCITSLAVRHIAIGSGPITKLNDLRAPMNDVLSTLKEQMDELARYKAKYGSLDQEAGTDGAATDSNSISDDVDTLDGSDTEQE</sequence>
<feature type="region of interest" description="Disordered" evidence="17">
    <location>
        <begin position="337"/>
        <end position="426"/>
    </location>
</feature>
<dbReference type="OMA" id="QQVGYEE"/>
<feature type="domain" description="PPM-type phosphatase" evidence="20">
    <location>
        <begin position="1561"/>
        <end position="1837"/>
    </location>
</feature>
<feature type="region of interest" description="Disordered" evidence="17">
    <location>
        <begin position="2282"/>
        <end position="2312"/>
    </location>
</feature>
<evidence type="ECO:0000259" key="18">
    <source>
        <dbReference type="PROSITE" id="PS50125"/>
    </source>
</evidence>
<feature type="region of interest" description="Disordered" evidence="17">
    <location>
        <begin position="1237"/>
        <end position="1341"/>
    </location>
</feature>
<feature type="region of interest" description="Disordered" evidence="17">
    <location>
        <begin position="1854"/>
        <end position="1876"/>
    </location>
</feature>
<dbReference type="InterPro" id="IPR013716">
    <property type="entry name" value="Adenylate_cyclase_G-a-bd"/>
</dbReference>
<dbReference type="PROSITE" id="PS50125">
    <property type="entry name" value="GUANYLATE_CYCLASE_2"/>
    <property type="match status" value="1"/>
</dbReference>
<proteinExistence type="inferred from homology"/>
<dbReference type="FunFam" id="3.80.10.10:FF:000428">
    <property type="entry name" value="Adenylate cyclase"/>
    <property type="match status" value="1"/>
</dbReference>
<evidence type="ECO:0000256" key="2">
    <source>
        <dbReference type="ARBA" id="ARBA00001946"/>
    </source>
</evidence>
<dbReference type="InterPro" id="IPR050216">
    <property type="entry name" value="LRR_domain-containing"/>
</dbReference>
<feature type="domain" description="Guanylate cyclase" evidence="18">
    <location>
        <begin position="1901"/>
        <end position="2038"/>
    </location>
</feature>
<keyword evidence="9" id="KW-0677">Repeat</keyword>
<feature type="compositionally biased region" description="Low complexity" evidence="17">
    <location>
        <begin position="101"/>
        <end position="155"/>
    </location>
</feature>
<comment type="similarity">
    <text evidence="4">Belongs to the adenylyl cyclase class-3 family.</text>
</comment>
<dbReference type="SMART" id="SM00314">
    <property type="entry name" value="RA"/>
    <property type="match status" value="1"/>
</dbReference>
<dbReference type="SMART" id="SM00365">
    <property type="entry name" value="LRR_SD22"/>
    <property type="match status" value="5"/>
</dbReference>
<feature type="compositionally biased region" description="Acidic residues" evidence="17">
    <location>
        <begin position="2299"/>
        <end position="2312"/>
    </location>
</feature>
<dbReference type="SUPFAM" id="SSF81606">
    <property type="entry name" value="PP2C-like"/>
    <property type="match status" value="1"/>
</dbReference>
<evidence type="ECO:0000256" key="10">
    <source>
        <dbReference type="ARBA" id="ARBA00022741"/>
    </source>
</evidence>
<dbReference type="PROSITE" id="PS51450">
    <property type="entry name" value="LRR"/>
    <property type="match status" value="3"/>
</dbReference>
<feature type="region of interest" description="Disordered" evidence="17">
    <location>
        <begin position="277"/>
        <end position="307"/>
    </location>
</feature>
<dbReference type="GO" id="GO:0035556">
    <property type="term" value="P:intracellular signal transduction"/>
    <property type="evidence" value="ECO:0007669"/>
    <property type="project" value="InterPro"/>
</dbReference>
<feature type="region of interest" description="Disordered" evidence="17">
    <location>
        <begin position="643"/>
        <end position="666"/>
    </location>
</feature>
<evidence type="ECO:0000256" key="7">
    <source>
        <dbReference type="ARBA" id="ARBA00022614"/>
    </source>
</evidence>
<evidence type="ECO:0000256" key="14">
    <source>
        <dbReference type="ARBA" id="ARBA00023239"/>
    </source>
</evidence>
<dbReference type="InterPro" id="IPR000159">
    <property type="entry name" value="RA_dom"/>
</dbReference>
<dbReference type="GO" id="GO:0000287">
    <property type="term" value="F:magnesium ion binding"/>
    <property type="evidence" value="ECO:0007669"/>
    <property type="project" value="InterPro"/>
</dbReference>
<comment type="caution">
    <text evidence="21">The sequence shown here is derived from an EMBL/GenBank/DDBJ whole genome shotgun (WGS) entry which is preliminary data.</text>
</comment>
<feature type="compositionally biased region" description="Low complexity" evidence="17">
    <location>
        <begin position="2139"/>
        <end position="2154"/>
    </location>
</feature>
<dbReference type="Pfam" id="PF00211">
    <property type="entry name" value="Guanylate_cyc"/>
    <property type="match status" value="1"/>
</dbReference>
<feature type="domain" description="Ras-associating" evidence="19">
    <location>
        <begin position="758"/>
        <end position="850"/>
    </location>
</feature>
<evidence type="ECO:0000256" key="12">
    <source>
        <dbReference type="ARBA" id="ARBA00022842"/>
    </source>
</evidence>
<evidence type="ECO:0000256" key="5">
    <source>
        <dbReference type="ARBA" id="ARBA00012201"/>
    </source>
</evidence>
<name>A0A8S8ZWQ3_SORMA</name>
<protein>
    <recommendedName>
        <fullName evidence="6">Adenylate cyclase</fullName>
        <ecNumber evidence="5">4.6.1.1</ecNumber>
    </recommendedName>
    <alternativeName>
        <fullName evidence="15">ATP pyrophosphate-lyase</fullName>
    </alternativeName>
    <alternativeName>
        <fullName evidence="16">Adenylyl cyclase</fullName>
    </alternativeName>
</protein>
<evidence type="ECO:0000256" key="6">
    <source>
        <dbReference type="ARBA" id="ARBA00021420"/>
    </source>
</evidence>
<evidence type="ECO:0000256" key="13">
    <source>
        <dbReference type="ARBA" id="ARBA00022998"/>
    </source>
</evidence>
<dbReference type="EC" id="4.6.1.1" evidence="5"/>
<dbReference type="VEuPathDB" id="FungiDB:SMAC_01638"/>
<feature type="region of interest" description="Disordered" evidence="17">
    <location>
        <begin position="1"/>
        <end position="231"/>
    </location>
</feature>
<comment type="function">
    <text evidence="3">Plays essential roles in regulation of cellular metabolism by catalyzing the synthesis of a second messenger, cAMP.</text>
</comment>
<dbReference type="InterPro" id="IPR036457">
    <property type="entry name" value="PPM-type-like_dom_sf"/>
</dbReference>
<feature type="compositionally biased region" description="Basic and acidic residues" evidence="17">
    <location>
        <begin position="338"/>
        <end position="349"/>
    </location>
</feature>
<feature type="compositionally biased region" description="Polar residues" evidence="17">
    <location>
        <begin position="459"/>
        <end position="473"/>
    </location>
</feature>
<evidence type="ECO:0000256" key="4">
    <source>
        <dbReference type="ARBA" id="ARBA00005381"/>
    </source>
</evidence>
<feature type="compositionally biased region" description="Basic residues" evidence="17">
    <location>
        <begin position="556"/>
        <end position="569"/>
    </location>
</feature>
<dbReference type="GO" id="GO:0006171">
    <property type="term" value="P:cAMP biosynthetic process"/>
    <property type="evidence" value="ECO:0007669"/>
    <property type="project" value="UniProtKB-KW"/>
</dbReference>
<dbReference type="InterPro" id="IPR003591">
    <property type="entry name" value="Leu-rich_rpt_typical-subtyp"/>
</dbReference>
<dbReference type="InterPro" id="IPR055071">
    <property type="entry name" value="RA_PHLPP-like"/>
</dbReference>
<comment type="cofactor">
    <cofactor evidence="2">
        <name>Mg(2+)</name>
        <dbReference type="ChEBI" id="CHEBI:18420"/>
    </cofactor>
</comment>
<feature type="compositionally biased region" description="Low complexity" evidence="17">
    <location>
        <begin position="1322"/>
        <end position="1336"/>
    </location>
</feature>
<organism evidence="21 22">
    <name type="scientific">Sordaria macrospora</name>
    <dbReference type="NCBI Taxonomy" id="5147"/>
    <lineage>
        <taxon>Eukaryota</taxon>
        <taxon>Fungi</taxon>
        <taxon>Dikarya</taxon>
        <taxon>Ascomycota</taxon>
        <taxon>Pezizomycotina</taxon>
        <taxon>Sordariomycetes</taxon>
        <taxon>Sordariomycetidae</taxon>
        <taxon>Sordariales</taxon>
        <taxon>Sordariaceae</taxon>
        <taxon>Sordaria</taxon>
    </lineage>
</organism>
<dbReference type="Pfam" id="PF13855">
    <property type="entry name" value="LRR_8"/>
    <property type="match status" value="1"/>
</dbReference>
<dbReference type="InterPro" id="IPR001611">
    <property type="entry name" value="Leu-rich_rpt"/>
</dbReference>
<feature type="compositionally biased region" description="Polar residues" evidence="17">
    <location>
        <begin position="1263"/>
        <end position="1276"/>
    </location>
</feature>
<feature type="compositionally biased region" description="Polar residues" evidence="17">
    <location>
        <begin position="168"/>
        <end position="180"/>
    </location>
</feature>
<evidence type="ECO:0000259" key="20">
    <source>
        <dbReference type="PROSITE" id="PS51746"/>
    </source>
</evidence>
<keyword evidence="12" id="KW-0460">Magnesium</keyword>
<dbReference type="InterPro" id="IPR029787">
    <property type="entry name" value="Nucleotide_cyclase"/>
</dbReference>
<gene>
    <name evidence="21" type="primary">sac1</name>
    <name evidence="21" type="ORF">SMACR_01638</name>
</gene>
<dbReference type="GO" id="GO:0005524">
    <property type="term" value="F:ATP binding"/>
    <property type="evidence" value="ECO:0007669"/>
    <property type="project" value="UniProtKB-KW"/>
</dbReference>
<keyword evidence="7" id="KW-0433">Leucine-rich repeat</keyword>
<dbReference type="Proteomes" id="UP000433876">
    <property type="component" value="Unassembled WGS sequence"/>
</dbReference>
<comment type="catalytic activity">
    <reaction evidence="1">
        <text>ATP = 3',5'-cyclic AMP + diphosphate</text>
        <dbReference type="Rhea" id="RHEA:15389"/>
        <dbReference type="ChEBI" id="CHEBI:30616"/>
        <dbReference type="ChEBI" id="CHEBI:33019"/>
        <dbReference type="ChEBI" id="CHEBI:58165"/>
        <dbReference type="EC" id="4.6.1.1"/>
    </reaction>
</comment>
<dbReference type="FunFam" id="3.60.40.10:FF:000055">
    <property type="entry name" value="Adenylate cyclase AcyA"/>
    <property type="match status" value="1"/>
</dbReference>
<dbReference type="SMART" id="SM00364">
    <property type="entry name" value="LRR_BAC"/>
    <property type="match status" value="13"/>
</dbReference>
<feature type="compositionally biased region" description="Low complexity" evidence="17">
    <location>
        <begin position="210"/>
        <end position="224"/>
    </location>
</feature>
<feature type="compositionally biased region" description="Polar residues" evidence="17">
    <location>
        <begin position="350"/>
        <end position="364"/>
    </location>
</feature>
<dbReference type="CDD" id="cd07302">
    <property type="entry name" value="CHD"/>
    <property type="match status" value="1"/>
</dbReference>
<dbReference type="PROSITE" id="PS51746">
    <property type="entry name" value="PPM_2"/>
    <property type="match status" value="1"/>
</dbReference>
<feature type="region of interest" description="Disordered" evidence="17">
    <location>
        <begin position="441"/>
        <end position="621"/>
    </location>
</feature>
<reference evidence="21 22" key="1">
    <citation type="submission" date="2017-07" db="EMBL/GenBank/DDBJ databases">
        <title>Genome sequence of the Sordaria macrospora wild type strain R19027.</title>
        <authorList>
            <person name="Nowrousian M."/>
            <person name="Teichert I."/>
            <person name="Kueck U."/>
        </authorList>
    </citation>
    <scope>NUCLEOTIDE SEQUENCE [LARGE SCALE GENOMIC DNA]</scope>
    <source>
        <strain evidence="21 22">R19027</strain>
        <tissue evidence="21">Mycelium</tissue>
    </source>
</reference>
<evidence type="ECO:0000256" key="16">
    <source>
        <dbReference type="ARBA" id="ARBA00032637"/>
    </source>
</evidence>
<feature type="compositionally biased region" description="Polar residues" evidence="17">
    <location>
        <begin position="1"/>
        <end position="26"/>
    </location>
</feature>
<dbReference type="PROSITE" id="PS50200">
    <property type="entry name" value="RA"/>
    <property type="match status" value="1"/>
</dbReference>
<accession>A0A8S8ZWQ3</accession>
<feature type="region of interest" description="Disordered" evidence="17">
    <location>
        <begin position="2128"/>
        <end position="2157"/>
    </location>
</feature>
<evidence type="ECO:0000256" key="17">
    <source>
        <dbReference type="SAM" id="MobiDB-lite"/>
    </source>
</evidence>
<feature type="compositionally biased region" description="Pro residues" evidence="17">
    <location>
        <begin position="414"/>
        <end position="425"/>
    </location>
</feature>
<dbReference type="InterPro" id="IPR001054">
    <property type="entry name" value="A/G_cyclase"/>
</dbReference>
<dbReference type="Pfam" id="PF00481">
    <property type="entry name" value="PP2C"/>
    <property type="match status" value="1"/>
</dbReference>
<dbReference type="SMART" id="SM00332">
    <property type="entry name" value="PP2Cc"/>
    <property type="match status" value="1"/>
</dbReference>
<dbReference type="SMART" id="SM00044">
    <property type="entry name" value="CYCc"/>
    <property type="match status" value="1"/>
</dbReference>
<dbReference type="CDD" id="cd00143">
    <property type="entry name" value="PP2Cc"/>
    <property type="match status" value="1"/>
</dbReference>
<keyword evidence="14" id="KW-0456">Lyase</keyword>
<dbReference type="GO" id="GO:0005737">
    <property type="term" value="C:cytoplasm"/>
    <property type="evidence" value="ECO:0007669"/>
    <property type="project" value="TreeGrafter"/>
</dbReference>
<dbReference type="SUPFAM" id="SSF55073">
    <property type="entry name" value="Nucleotide cyclase"/>
    <property type="match status" value="1"/>
</dbReference>
<evidence type="ECO:0000256" key="1">
    <source>
        <dbReference type="ARBA" id="ARBA00001593"/>
    </source>
</evidence>
<keyword evidence="8" id="KW-0479">Metal-binding</keyword>
<dbReference type="FunFam" id="3.80.10.10:FF:000305">
    <property type="entry name" value="Adenylate cyclase AcyA"/>
    <property type="match status" value="1"/>
</dbReference>
<keyword evidence="13" id="KW-0115">cAMP biosynthesis</keyword>
<dbReference type="SMART" id="SM00369">
    <property type="entry name" value="LRR_TYP"/>
    <property type="match status" value="12"/>
</dbReference>
<evidence type="ECO:0000259" key="19">
    <source>
        <dbReference type="PROSITE" id="PS50200"/>
    </source>
</evidence>
<dbReference type="PANTHER" id="PTHR48051">
    <property type="match status" value="1"/>
</dbReference>
<evidence type="ECO:0000256" key="9">
    <source>
        <dbReference type="ARBA" id="ARBA00022737"/>
    </source>
</evidence>
<dbReference type="Gene3D" id="3.60.40.10">
    <property type="entry name" value="PPM-type phosphatase domain"/>
    <property type="match status" value="1"/>
</dbReference>
<evidence type="ECO:0000256" key="3">
    <source>
        <dbReference type="ARBA" id="ARBA00003896"/>
    </source>
</evidence>
<feature type="compositionally biased region" description="Low complexity" evidence="17">
    <location>
        <begin position="51"/>
        <end position="70"/>
    </location>
</feature>
<dbReference type="FunFam" id="3.80.10.10:FF:000220">
    <property type="entry name" value="Adenylate cyclase AcyA"/>
    <property type="match status" value="1"/>
</dbReference>
<keyword evidence="10" id="KW-0547">Nucleotide-binding</keyword>
<dbReference type="InterPro" id="IPR055414">
    <property type="entry name" value="LRR_R13L4/SHOC2-like"/>
</dbReference>
<dbReference type="FunFam" id="3.80.10.10:FF:000408">
    <property type="entry name" value="Adenylate cyclase"/>
    <property type="match status" value="1"/>
</dbReference>
<dbReference type="Gene3D" id="3.80.10.10">
    <property type="entry name" value="Ribonuclease Inhibitor"/>
    <property type="match status" value="4"/>
</dbReference>
<evidence type="ECO:0000313" key="22">
    <source>
        <dbReference type="Proteomes" id="UP000433876"/>
    </source>
</evidence>